<reference evidence="5 6" key="1">
    <citation type="submission" date="2018-11" db="EMBL/GenBank/DDBJ databases">
        <title>Genome sequence of Apiotrichum porosum DSM 27194.</title>
        <authorList>
            <person name="Aliyu H."/>
            <person name="Gorte O."/>
            <person name="Ochsenreither K."/>
        </authorList>
    </citation>
    <scope>NUCLEOTIDE SEQUENCE [LARGE SCALE GENOMIC DNA]</scope>
    <source>
        <strain evidence="5 6">DSM 27194</strain>
    </source>
</reference>
<feature type="region of interest" description="Disordered" evidence="1">
    <location>
        <begin position="311"/>
        <end position="353"/>
    </location>
</feature>
<dbReference type="PROSITE" id="PS51258">
    <property type="entry name" value="MHD1"/>
    <property type="match status" value="1"/>
</dbReference>
<name>A0A427XQ80_9TREE</name>
<dbReference type="InterPro" id="IPR010439">
    <property type="entry name" value="MUN_dom"/>
</dbReference>
<dbReference type="InterPro" id="IPR052811">
    <property type="entry name" value="Glucose_resp_signaling"/>
</dbReference>
<feature type="region of interest" description="Disordered" evidence="1">
    <location>
        <begin position="99"/>
        <end position="127"/>
    </location>
</feature>
<dbReference type="PANTHER" id="PTHR47263">
    <property type="entry name" value="ADENYLATE CYCLASE ACTIVATION PROTEIN GIT1"/>
    <property type="match status" value="1"/>
</dbReference>
<keyword evidence="6" id="KW-1185">Reference proteome</keyword>
<dbReference type="STRING" id="105984.A0A427XQ80"/>
<dbReference type="InterPro" id="IPR000008">
    <property type="entry name" value="C2_dom"/>
</dbReference>
<feature type="compositionally biased region" description="Low complexity" evidence="1">
    <location>
        <begin position="1257"/>
        <end position="1274"/>
    </location>
</feature>
<dbReference type="SUPFAM" id="SSF49562">
    <property type="entry name" value="C2 domain (Calcium/lipid-binding domain, CaLB)"/>
    <property type="match status" value="1"/>
</dbReference>
<organism evidence="5 6">
    <name type="scientific">Apiotrichum porosum</name>
    <dbReference type="NCBI Taxonomy" id="105984"/>
    <lineage>
        <taxon>Eukaryota</taxon>
        <taxon>Fungi</taxon>
        <taxon>Dikarya</taxon>
        <taxon>Basidiomycota</taxon>
        <taxon>Agaricomycotina</taxon>
        <taxon>Tremellomycetes</taxon>
        <taxon>Trichosporonales</taxon>
        <taxon>Trichosporonaceae</taxon>
        <taxon>Apiotrichum</taxon>
    </lineage>
</organism>
<dbReference type="InterPro" id="IPR035892">
    <property type="entry name" value="C2_domain_sf"/>
</dbReference>
<dbReference type="OrthoDB" id="2015333at2759"/>
<evidence type="ECO:0000313" key="6">
    <source>
        <dbReference type="Proteomes" id="UP000279236"/>
    </source>
</evidence>
<evidence type="ECO:0000256" key="1">
    <source>
        <dbReference type="SAM" id="MobiDB-lite"/>
    </source>
</evidence>
<dbReference type="InterPro" id="IPR014772">
    <property type="entry name" value="Munc13_dom-2"/>
</dbReference>
<evidence type="ECO:0000259" key="2">
    <source>
        <dbReference type="PROSITE" id="PS50004"/>
    </source>
</evidence>
<dbReference type="GeneID" id="39592959"/>
<dbReference type="EMBL" id="RSCE01000007">
    <property type="protein sequence ID" value="RSH80985.1"/>
    <property type="molecule type" value="Genomic_DNA"/>
</dbReference>
<dbReference type="Pfam" id="PF00168">
    <property type="entry name" value="C2"/>
    <property type="match status" value="1"/>
</dbReference>
<feature type="compositionally biased region" description="Low complexity" evidence="1">
    <location>
        <begin position="11"/>
        <end position="45"/>
    </location>
</feature>
<comment type="caution">
    <text evidence="5">The sequence shown here is derived from an EMBL/GenBank/DDBJ whole genome shotgun (WGS) entry which is preliminary data.</text>
</comment>
<evidence type="ECO:0000313" key="5">
    <source>
        <dbReference type="EMBL" id="RSH80985.1"/>
    </source>
</evidence>
<feature type="compositionally biased region" description="Polar residues" evidence="1">
    <location>
        <begin position="1"/>
        <end position="10"/>
    </location>
</feature>
<feature type="domain" description="C2" evidence="2">
    <location>
        <begin position="919"/>
        <end position="1039"/>
    </location>
</feature>
<dbReference type="PANTHER" id="PTHR47263:SF1">
    <property type="entry name" value="C2 DOMAIN PROTEIN (AFU_ORTHOLOGUE AFUA_7G02350)"/>
    <property type="match status" value="1"/>
</dbReference>
<sequence length="1332" mass="144646">MISQPTQPGLSRTATSSTMSTMYSSASNAFSTPSTGSSATTVAASNRTSPKLTPPTRYTSRKGSASSSGSSPSVDDDLDKWGYMYSLRVAALHERLCAPSPMQMTSPPPPSNPRLSHNPPNPRLSTTSTMSRFTVATMRSPEIPSPEDGTVPTIKRKKSALSIRLGKDDLKLPKEFVVEFWDRLSQEPGDSGWMQAVRGFLVLVQKRGTKTAAGANMRDIHTLLDTFTTCLPPPGPNCESVKEHQAHLLATLYHALPNADYFVNSKTDKGDLLFRLRAEIQTISQSSPTQSSPKAAEFSPVLMANAMAAKAANGGGANGPSSIGLGRVAPPSASEPRIDSVRRKPSPAWTGDGNLSATGTAASAFGPTVEAVCLVWNVSHETVERDLADTKRYGALEKLYLNDIKTNLTAVARANDPSMRAKQAALSNSLASLLASYPELTRPSSPTSFAQASETDSAATFFTPPRKGAVFVRLNQRAAEGGHTRAASILLERCQQLWDVESRVEKERQVSALVRRWDESLGTPNEVAYGHRLADAVADFAALLSPSEPIPQVLEDLRERLVARLSSAARSIFPTTSLPPPAPPPSIMHIMNAAPSMLINSPVVVKALDDVGDEIRGAAVGEYVMAASDMMGGVHSYQVGVTTGSSGKDAVVEGFEKVASWIESEVSNVIKVWGTGLGPTLNPAAIVIQKQLPLFLAEVQVLETANGAGADVFTLYETTARLLALWERLCPGVDHGFDIDTFFEPHVVAWLRETEVNDTHQWVARTVGMDSWVPEGGVGRHSQSVTDLFEFIRNSTQVVRDLPLGEYKRAVYLSDLSKTASIAVTQYAASLQMLFENDIAPPKPAAQAQQISMPSLSMGGKAGAWLAKGRHAVAKVEQRIVEKKVEGFVVPAAACVKMTDLNAAQEYLEELGYQMEAEETERIIRQKGPGGANDRAARHVFAVTVLRGQNLLTGSAKPADAFVTVVDKESSERLFKSRTVLETEDPKWEQTFEVSVGMTKTLELMAYDRQLVGKHGLIGSRTFHLDPQLFASLPIRDVVLPLSPRGVVHIRIATVGGERNDVTYHLTKASRVLDRAVVDMTRDLVERMVEFIRSYLSPTTLSNLTKPLRDKKKGRVALTEVEIDNSLAPVFDFLDENFAVFNQTFTVEMRKAVMLDIWRRVVDSMISLLIPPLSDKPAPGNLLTPPEVDVVFKWLQQLKGFFNAEDGGIEHGVPMVELQAGGYKDIIMIGQYIDLPTAALKDRVSLAVRAASSVVSVGSGPRSPAAARSPASPSTRFATLQTSTRSRVDEDNERMAEALLRIMRMRPDSQEFLQFQLASLIRGKVDRQGSVL</sequence>
<feature type="compositionally biased region" description="Low complexity" evidence="1">
    <location>
        <begin position="61"/>
        <end position="73"/>
    </location>
</feature>
<evidence type="ECO:0000259" key="4">
    <source>
        <dbReference type="PROSITE" id="PS51259"/>
    </source>
</evidence>
<dbReference type="Proteomes" id="UP000279236">
    <property type="component" value="Unassembled WGS sequence"/>
</dbReference>
<accession>A0A427XQ80</accession>
<evidence type="ECO:0000259" key="3">
    <source>
        <dbReference type="PROSITE" id="PS51258"/>
    </source>
</evidence>
<proteinExistence type="predicted"/>
<feature type="domain" description="MHD1" evidence="3">
    <location>
        <begin position="713"/>
        <end position="831"/>
    </location>
</feature>
<protein>
    <submittedName>
        <fullName evidence="5">Uncharacterized protein</fullName>
    </submittedName>
</protein>
<feature type="domain" description="MHD2" evidence="4">
    <location>
        <begin position="1124"/>
        <end position="1244"/>
    </location>
</feature>
<dbReference type="SMART" id="SM00239">
    <property type="entry name" value="C2"/>
    <property type="match status" value="1"/>
</dbReference>
<feature type="region of interest" description="Disordered" evidence="1">
    <location>
        <begin position="1257"/>
        <end position="1291"/>
    </location>
</feature>
<gene>
    <name evidence="5" type="ORF">EHS24_008416</name>
</gene>
<feature type="region of interest" description="Disordered" evidence="1">
    <location>
        <begin position="1"/>
        <end position="75"/>
    </location>
</feature>
<dbReference type="Gene3D" id="1.10.357.50">
    <property type="match status" value="1"/>
</dbReference>
<dbReference type="RefSeq" id="XP_028475704.1">
    <property type="nucleotide sequence ID" value="XM_028623730.1"/>
</dbReference>
<dbReference type="PROSITE" id="PS50004">
    <property type="entry name" value="C2"/>
    <property type="match status" value="1"/>
</dbReference>
<dbReference type="InterPro" id="IPR014770">
    <property type="entry name" value="Munc13_1"/>
</dbReference>
<feature type="compositionally biased region" description="Polar residues" evidence="1">
    <location>
        <begin position="1275"/>
        <end position="1285"/>
    </location>
</feature>
<dbReference type="Pfam" id="PF06292">
    <property type="entry name" value="MUN"/>
    <property type="match status" value="1"/>
</dbReference>
<dbReference type="Gene3D" id="1.20.58.1100">
    <property type="match status" value="1"/>
</dbReference>
<dbReference type="PROSITE" id="PS51259">
    <property type="entry name" value="MHD2"/>
    <property type="match status" value="1"/>
</dbReference>